<dbReference type="RefSeq" id="WP_009182101.1">
    <property type="nucleotide sequence ID" value="NZ_CM001368.1"/>
</dbReference>
<dbReference type="HOGENOM" id="CLU_027128_6_1_7"/>
<evidence type="ECO:0000256" key="3">
    <source>
        <dbReference type="SAM" id="MobiDB-lite"/>
    </source>
</evidence>
<keyword evidence="7" id="KW-1185">Reference proteome</keyword>
<evidence type="ECO:0000256" key="4">
    <source>
        <dbReference type="SAM" id="SignalP"/>
    </source>
</evidence>
<evidence type="ECO:0000256" key="2">
    <source>
        <dbReference type="ARBA" id="ARBA00022729"/>
    </source>
</evidence>
<feature type="domain" description="Leucine-binding protein" evidence="5">
    <location>
        <begin position="35"/>
        <end position="376"/>
    </location>
</feature>
<protein>
    <submittedName>
        <fullName evidence="6">Extracellular ligand-binding receptor</fullName>
    </submittedName>
</protein>
<dbReference type="OrthoDB" id="5444466at2"/>
<dbReference type="STRING" id="694327.DFW101_2736"/>
<organism evidence="6 7">
    <name type="scientific">Solidesulfovibrio carbinoliphilus subsp. oakridgensis</name>
    <dbReference type="NCBI Taxonomy" id="694327"/>
    <lineage>
        <taxon>Bacteria</taxon>
        <taxon>Pseudomonadati</taxon>
        <taxon>Thermodesulfobacteriota</taxon>
        <taxon>Desulfovibrionia</taxon>
        <taxon>Desulfovibrionales</taxon>
        <taxon>Desulfovibrionaceae</taxon>
        <taxon>Solidesulfovibrio</taxon>
    </lineage>
</organism>
<dbReference type="SUPFAM" id="SSF53822">
    <property type="entry name" value="Periplasmic binding protein-like I"/>
    <property type="match status" value="1"/>
</dbReference>
<dbReference type="eggNOG" id="COG0683">
    <property type="taxonomic scope" value="Bacteria"/>
</dbReference>
<dbReference type="Proteomes" id="UP000004662">
    <property type="component" value="Chromosome"/>
</dbReference>
<evidence type="ECO:0000313" key="7">
    <source>
        <dbReference type="Proteomes" id="UP000004662"/>
    </source>
</evidence>
<dbReference type="AlphaFoldDB" id="G7QAI7"/>
<gene>
    <name evidence="6" type="ORF">DFW101_2736</name>
</gene>
<dbReference type="PROSITE" id="PS51257">
    <property type="entry name" value="PROKAR_LIPOPROTEIN"/>
    <property type="match status" value="1"/>
</dbReference>
<name>G7QAI7_9BACT</name>
<comment type="similarity">
    <text evidence="1">Belongs to the leucine-binding protein family.</text>
</comment>
<dbReference type="Pfam" id="PF13458">
    <property type="entry name" value="Peripla_BP_6"/>
    <property type="match status" value="1"/>
</dbReference>
<dbReference type="Gene3D" id="3.40.50.2300">
    <property type="match status" value="2"/>
</dbReference>
<proteinExistence type="inferred from homology"/>
<feature type="compositionally biased region" description="Pro residues" evidence="3">
    <location>
        <begin position="384"/>
        <end position="393"/>
    </location>
</feature>
<evidence type="ECO:0000313" key="6">
    <source>
        <dbReference type="EMBL" id="EHJ48740.1"/>
    </source>
</evidence>
<keyword evidence="6" id="KW-0675">Receptor</keyword>
<dbReference type="EMBL" id="CM001368">
    <property type="protein sequence ID" value="EHJ48740.1"/>
    <property type="molecule type" value="Genomic_DNA"/>
</dbReference>
<feature type="signal peptide" evidence="4">
    <location>
        <begin position="1"/>
        <end position="23"/>
    </location>
</feature>
<dbReference type="CDD" id="cd06347">
    <property type="entry name" value="PBP1_ABC_LivK_ligand_binding-like"/>
    <property type="match status" value="1"/>
</dbReference>
<evidence type="ECO:0000256" key="1">
    <source>
        <dbReference type="ARBA" id="ARBA00010062"/>
    </source>
</evidence>
<sequence>MPSQPRFPATMLALLTLTLAALAALSGCFAPKGPEVRLGFVATFSGEGFRAGRDALEAARFAVETANRYGFPVVNGRPCRVSLFFADDKDSTDGAARAVADLVARQHVMAVIGPYPSELANAAALAAETAGVPLIAPSATAAVVTAGRPHIFRIAFTDAFQGAVLGRLARNELHFDRVAVIANKDSLSSTSLTEAFLQAFTACGGTARVFAYEDRDRDFAPLLREALAGKPQALFLPNASKESVLLGLAARKAGFTGTLFGGDAWDGPEISRLSAFDGAYYVDHWREDAPGGRSGQYADAFRRERKRPPTELGALTQDAVGVVLAAVQQAGSVEPEAVTRALMDLPAYDGVTGRFDFVDDGNPVKSLVISRVTRGGSTTESRELPPPPPCPGP</sequence>
<dbReference type="InterPro" id="IPR028082">
    <property type="entry name" value="Peripla_BP_I"/>
</dbReference>
<feature type="chain" id="PRO_5003503313" evidence="4">
    <location>
        <begin position="24"/>
        <end position="393"/>
    </location>
</feature>
<dbReference type="InterPro" id="IPR051010">
    <property type="entry name" value="BCAA_transport"/>
</dbReference>
<feature type="region of interest" description="Disordered" evidence="3">
    <location>
        <begin position="372"/>
        <end position="393"/>
    </location>
</feature>
<evidence type="ECO:0000259" key="5">
    <source>
        <dbReference type="Pfam" id="PF13458"/>
    </source>
</evidence>
<accession>G7QAI7</accession>
<dbReference type="InterPro" id="IPR028081">
    <property type="entry name" value="Leu-bd"/>
</dbReference>
<reference evidence="7" key="1">
    <citation type="journal article" date="2015" name="Genome Announc.">
        <title>High-Quality Draft Genome Sequence of Desulfovibrio carbinoliphilus FW-101-2B, an Organic Acid-Oxidizing Sulfate-Reducing Bacterium Isolated from Uranium(VI)-Contaminated Groundwater.</title>
        <authorList>
            <person name="Ramsay B.D."/>
            <person name="Hwang C."/>
            <person name="Woo H.L."/>
            <person name="Carroll S.L."/>
            <person name="Lucas S."/>
            <person name="Han J."/>
            <person name="Lapidus A.L."/>
            <person name="Cheng J.F."/>
            <person name="Goodwin L.A."/>
            <person name="Pitluck S."/>
            <person name="Peters L."/>
            <person name="Chertkov O."/>
            <person name="Held B."/>
            <person name="Detter J.C."/>
            <person name="Han C.S."/>
            <person name="Tapia R."/>
            <person name="Land M.L."/>
            <person name="Hauser L.J."/>
            <person name="Kyrpides N.C."/>
            <person name="Ivanova N.N."/>
            <person name="Mikhailova N."/>
            <person name="Pagani I."/>
            <person name="Woyke T."/>
            <person name="Arkin A.P."/>
            <person name="Dehal P."/>
            <person name="Chivian D."/>
            <person name="Criddle C.S."/>
            <person name="Wu W."/>
            <person name="Chakraborty R."/>
            <person name="Hazen T.C."/>
            <person name="Fields M.W."/>
        </authorList>
    </citation>
    <scope>NUCLEOTIDE SEQUENCE [LARGE SCALE GENOMIC DNA]</scope>
    <source>
        <strain evidence="7">FW-101-2B</strain>
    </source>
</reference>
<dbReference type="PANTHER" id="PTHR30483">
    <property type="entry name" value="LEUCINE-SPECIFIC-BINDING PROTEIN"/>
    <property type="match status" value="1"/>
</dbReference>
<dbReference type="PANTHER" id="PTHR30483:SF6">
    <property type="entry name" value="PERIPLASMIC BINDING PROTEIN OF ABC TRANSPORTER FOR NATURAL AMINO ACIDS"/>
    <property type="match status" value="1"/>
</dbReference>
<keyword evidence="2 4" id="KW-0732">Signal</keyword>